<dbReference type="InterPro" id="IPR004143">
    <property type="entry name" value="BPL_LPL_catalytic"/>
</dbReference>
<dbReference type="STRING" id="270351.Maq22A_c07875"/>
<feature type="region of interest" description="Disordered" evidence="1">
    <location>
        <begin position="427"/>
        <end position="469"/>
    </location>
</feature>
<dbReference type="Proteomes" id="UP000061432">
    <property type="component" value="Chromosome"/>
</dbReference>
<accession>A0A0C6FDH9</accession>
<feature type="domain" description="BPL/LPL catalytic" evidence="2">
    <location>
        <begin position="718"/>
        <end position="896"/>
    </location>
</feature>
<evidence type="ECO:0000259" key="2">
    <source>
        <dbReference type="Pfam" id="PF16917"/>
    </source>
</evidence>
<dbReference type="PATRIC" id="fig|270351.10.peg.1503"/>
<name>A0A0C6FDH9_9HYPH</name>
<evidence type="ECO:0000313" key="4">
    <source>
        <dbReference type="Proteomes" id="UP000061432"/>
    </source>
</evidence>
<protein>
    <recommendedName>
        <fullName evidence="2">BPL/LPL catalytic domain-containing protein</fullName>
    </recommendedName>
</protein>
<dbReference type="Pfam" id="PF16917">
    <property type="entry name" value="BPL_LplA_LipB_2"/>
    <property type="match status" value="1"/>
</dbReference>
<reference evidence="4" key="2">
    <citation type="submission" date="2015-01" db="EMBL/GenBank/DDBJ databases">
        <title>Complete genome sequence of Methylobacterium aquaticum strain 22A.</title>
        <authorList>
            <person name="Tani A."/>
            <person name="Ogura Y."/>
            <person name="Hayashi T."/>
        </authorList>
    </citation>
    <scope>NUCLEOTIDE SEQUENCE [LARGE SCALE GENOMIC DNA]</scope>
    <source>
        <strain evidence="4">MA-22A</strain>
    </source>
</reference>
<feature type="region of interest" description="Disordered" evidence="1">
    <location>
        <begin position="239"/>
        <end position="259"/>
    </location>
</feature>
<feature type="compositionally biased region" description="Gly residues" evidence="1">
    <location>
        <begin position="548"/>
        <end position="562"/>
    </location>
</feature>
<reference evidence="3 4" key="1">
    <citation type="journal article" date="2015" name="Genome Announc.">
        <title>Complete Genome Sequence of Methylobacterium aquaticum Strain 22A, Isolated from Racomitrium japonicum Moss.</title>
        <authorList>
            <person name="Tani A."/>
            <person name="Ogura Y."/>
            <person name="Hayashi T."/>
            <person name="Kimbara K."/>
        </authorList>
    </citation>
    <scope>NUCLEOTIDE SEQUENCE [LARGE SCALE GENOMIC DNA]</scope>
    <source>
        <strain evidence="3 4">MA-22A</strain>
    </source>
</reference>
<evidence type="ECO:0000313" key="3">
    <source>
        <dbReference type="EMBL" id="BAQ44892.1"/>
    </source>
</evidence>
<evidence type="ECO:0000256" key="1">
    <source>
        <dbReference type="SAM" id="MobiDB-lite"/>
    </source>
</evidence>
<sequence length="929" mass="95812">MGVEALGEDVRDPAGVAHHQRLDPLLAGRACEHPVAVAQAADDPLDGAAGAEGLAARDARERLLLLQHPAGRRPGGKVELRHEADHVLGAGRRAQAALHAGALGEGQARPVGIVGERAGRAGADAGVAERAGRGVEGQAAEGRAGIERHPVDGMRRGVVQLGDREAQDAAHVAVRHEARRDRGGGAAGPGRQGFAERVGIVGLDQRDHGAAGRRAVAEGLHDRLEPGGVAQERGDVVLGPGANEEPHRAGAVREGGGHELGPDLRHLVERERQHVRRQPVAEAREGIDQGGTVRVVVDQKHRRGAAGLAEGREQGAQAAHLRVGRRQGVGGGPRRADRGAGAAAGADMGIDRHVVAGRRDGAGRADVEAAGAAGDARARMGAEVGAEVDEARLVEGADEVGRLEQHPLHGGRVAGVGPEVAAAQLVRREERRTAGEVDDDVAGRGRPVPGRPEGQRPARGGQGQGGVVDREGEGAEMALGGAHRALDDRDLAARRHRDLAGPREQHRHVEMVGETPPGLDRRLVAAVDQGDALALEAHVRGGRHRLRGGGQQGGHLGPGGGALRRPPGRLADVDEGDAVLGAQFLGHLAEERCLEGAGHGDGNARGQGGPHPRELAAAELVARLQPAPAALADRRRIEGHAALAGTGDHDPIRHRARLRPGAVPGLAGGRGASRPLGRHAPCSVVQPYIGAVKKNDPTRARRPLISLMTLADSSGLLLPPAFRAVRLPPAARETAHERARALAAADGEAAGTLVVGARPDLVDVAVVLAPEEPLSVARLAGLVGLTALAETVGSHGPPDKPVTVDAAGALFFDRARLGGGRLAWPESCGEDAVPDWLVFSGMLIASKREAGDPGHTPDSTSLEEEGFETTGVALVESFARHLLRGLALWAEDGAAGARARARGFLGTEAGLPALDGAGWFDPARGGPRL</sequence>
<dbReference type="InterPro" id="IPR045864">
    <property type="entry name" value="aa-tRNA-synth_II/BPL/LPL"/>
</dbReference>
<feature type="region of interest" description="Disordered" evidence="1">
    <location>
        <begin position="545"/>
        <end position="571"/>
    </location>
</feature>
<dbReference type="EMBL" id="AP014704">
    <property type="protein sequence ID" value="BAQ44892.1"/>
    <property type="molecule type" value="Genomic_DNA"/>
</dbReference>
<dbReference type="KEGG" id="maqu:Maq22A_c07875"/>
<proteinExistence type="predicted"/>
<gene>
    <name evidence="3" type="ORF">Maq22A_c07875</name>
</gene>
<feature type="compositionally biased region" description="Low complexity" evidence="1">
    <location>
        <begin position="444"/>
        <end position="459"/>
    </location>
</feature>
<dbReference type="AlphaFoldDB" id="A0A0C6FDH9"/>
<dbReference type="Gene3D" id="3.30.930.10">
    <property type="entry name" value="Bira Bifunctional Protein, Domain 2"/>
    <property type="match status" value="1"/>
</dbReference>
<organism evidence="3 4">
    <name type="scientific">Methylobacterium aquaticum</name>
    <dbReference type="NCBI Taxonomy" id="270351"/>
    <lineage>
        <taxon>Bacteria</taxon>
        <taxon>Pseudomonadati</taxon>
        <taxon>Pseudomonadota</taxon>
        <taxon>Alphaproteobacteria</taxon>
        <taxon>Hyphomicrobiales</taxon>
        <taxon>Methylobacteriaceae</taxon>
        <taxon>Methylobacterium</taxon>
    </lineage>
</organism>